<dbReference type="GO" id="GO:0140662">
    <property type="term" value="F:ATP-dependent protein folding chaperone"/>
    <property type="evidence" value="ECO:0007669"/>
    <property type="project" value="InterPro"/>
</dbReference>
<dbReference type="GO" id="GO:0034663">
    <property type="term" value="C:endoplasmic reticulum chaperone complex"/>
    <property type="evidence" value="ECO:0007669"/>
    <property type="project" value="TreeGrafter"/>
</dbReference>
<feature type="region of interest" description="Disordered" evidence="4">
    <location>
        <begin position="691"/>
        <end position="728"/>
    </location>
</feature>
<dbReference type="PANTHER" id="PTHR45639:SF34">
    <property type="entry name" value="CHAPERONE PROTEIN DNAK"/>
    <property type="match status" value="1"/>
</dbReference>
<dbReference type="AlphaFoldDB" id="A0A979FRB6"/>
<evidence type="ECO:0000313" key="6">
    <source>
        <dbReference type="RefSeq" id="XP_047739178.1"/>
    </source>
</evidence>
<dbReference type="SUPFAM" id="SSF100934">
    <property type="entry name" value="Heat shock protein 70kD (HSP70), C-terminal subdomain"/>
    <property type="match status" value="1"/>
</dbReference>
<keyword evidence="2" id="KW-0547">Nucleotide-binding</keyword>
<feature type="compositionally biased region" description="Polar residues" evidence="4">
    <location>
        <begin position="694"/>
        <end position="711"/>
    </location>
</feature>
<gene>
    <name evidence="6" type="primary">LOC108665571</name>
</gene>
<feature type="compositionally biased region" description="Polar residues" evidence="4">
    <location>
        <begin position="800"/>
        <end position="810"/>
    </location>
</feature>
<dbReference type="OrthoDB" id="29851at2759"/>
<dbReference type="PANTHER" id="PTHR45639">
    <property type="entry name" value="HSC70CB, ISOFORM G-RELATED"/>
    <property type="match status" value="1"/>
</dbReference>
<feature type="region of interest" description="Disordered" evidence="4">
    <location>
        <begin position="745"/>
        <end position="779"/>
    </location>
</feature>
<dbReference type="GO" id="GO:0005524">
    <property type="term" value="F:ATP binding"/>
    <property type="evidence" value="ECO:0007669"/>
    <property type="project" value="UniProtKB-KW"/>
</dbReference>
<feature type="compositionally biased region" description="Basic and acidic residues" evidence="4">
    <location>
        <begin position="712"/>
        <end position="723"/>
    </location>
</feature>
<dbReference type="GO" id="GO:0030968">
    <property type="term" value="P:endoplasmic reticulum unfolded protein response"/>
    <property type="evidence" value="ECO:0007669"/>
    <property type="project" value="TreeGrafter"/>
</dbReference>
<dbReference type="InterPro" id="IPR018181">
    <property type="entry name" value="Heat_shock_70_CS"/>
</dbReference>
<evidence type="ECO:0000256" key="1">
    <source>
        <dbReference type="ARBA" id="ARBA00007381"/>
    </source>
</evidence>
<evidence type="ECO:0000313" key="5">
    <source>
        <dbReference type="Proteomes" id="UP000694843"/>
    </source>
</evidence>
<accession>A0A979FRB6</accession>
<dbReference type="PRINTS" id="PR00301">
    <property type="entry name" value="HEATSHOCK70"/>
</dbReference>
<keyword evidence="3" id="KW-0067">ATP-binding</keyword>
<evidence type="ECO:0000256" key="2">
    <source>
        <dbReference type="ARBA" id="ARBA00022741"/>
    </source>
</evidence>
<dbReference type="InterPro" id="IPR013126">
    <property type="entry name" value="Hsp_70_fam"/>
</dbReference>
<reference evidence="6" key="1">
    <citation type="submission" date="2025-08" db="UniProtKB">
        <authorList>
            <consortium name="RefSeq"/>
        </authorList>
    </citation>
    <scope>IDENTIFICATION</scope>
    <source>
        <tissue evidence="6">Whole organism</tissue>
    </source>
</reference>
<protein>
    <submittedName>
        <fullName evidence="6">Heat shock 70 kDa protein 1-like</fullName>
    </submittedName>
</protein>
<sequence>MSGAASIGLDLGAGKCCVASVRAGAVKVLPNAYGDKTTPSFVAFTDSRSLVGRNARDQATFNAANTVYGVKTVLGRRFDKNQKRESFYSNYVGTKSERRPYSDEEEVTVLPYLPVFSSTVDGLLVFEVEYRNEKVRLRPEEITALLIAKMKSDAENHLRSEVTNAVITVPVNFGNAPRQATLDAALIAGLESVTLINSTTAAAIAYWDHRPREKDCVAVVDFGANSLNLSIVSMDNGALQVQEAFGSSTVGGNFIDMCMMQTVIKKFEDQHHQSFEESPKALMRIRTATEKLKDNLTLLSSSVIQVDSMSNDIDFTSTFTRREMEVACQNQLLNLANALHQLTQSESWTKVRTVVLVGGSTRIPAVEKLIAKTLGKSLDTSLNKDEAIACGAAIRADEFSGSTTRKVEEVFTRCISYDSVLESGRIFDSGACIPAERSFQMSNDIYEHPNGLRLYENIPTLVWKRFHHFELTTLRLRQLGLSTTTGGLLFAIDESGVLRIKLIVEGKTVDMPTRELSSDSDDMQAFLDRHKVFLDDISRMKDDEHAMDDLESFCVDQKEKLREKFGHDSAAFKLCEEILTWLEDTPEATKQQCSEKKRDLENKIDVEVYDKALPHEPQKFKSNHLDDAAYRPGDKVNLLDDAAHRCCDAIHSRSHVSHQAVDASHPIDHAAYNPAAHYPGYTIHRLGRAVASPTDKTIPQTSTRSAYTSSGNKEHYPSSEKRTSPQFSNELRQTYLLAATREPVPVHGSSNANAQQSSSSHVRPSACKNAGHEVYSSSRPMKGASLVDYEVGSSIKNSLMQGKQACNGTSGKEDHRRRRSEKITQPYPTDLCFQGLPSDLPHPNHSSDTVEHLTHRNRSDGSKNTARRVREQDSSIVNRNKRPRGNRRVKSEWGCCCCCS</sequence>
<dbReference type="KEGG" id="hazt:108665571"/>
<dbReference type="PROSITE" id="PS01036">
    <property type="entry name" value="HSP70_3"/>
    <property type="match status" value="1"/>
</dbReference>
<dbReference type="Pfam" id="PF00012">
    <property type="entry name" value="HSP70"/>
    <property type="match status" value="1"/>
</dbReference>
<dbReference type="InterPro" id="IPR029048">
    <property type="entry name" value="HSP70_C_sf"/>
</dbReference>
<feature type="region of interest" description="Disordered" evidence="4">
    <location>
        <begin position="800"/>
        <end position="887"/>
    </location>
</feature>
<dbReference type="Gene3D" id="3.30.30.30">
    <property type="match status" value="1"/>
</dbReference>
<feature type="compositionally biased region" description="Basic and acidic residues" evidence="4">
    <location>
        <begin position="848"/>
        <end position="861"/>
    </location>
</feature>
<dbReference type="Proteomes" id="UP000694843">
    <property type="component" value="Unplaced"/>
</dbReference>
<dbReference type="Gene3D" id="3.90.640.10">
    <property type="entry name" value="Actin, Chain A, domain 4"/>
    <property type="match status" value="1"/>
</dbReference>
<comment type="similarity">
    <text evidence="1">Belongs to the heat shock protein 70 family.</text>
</comment>
<dbReference type="SUPFAM" id="SSF53067">
    <property type="entry name" value="Actin-like ATPase domain"/>
    <property type="match status" value="2"/>
</dbReference>
<proteinExistence type="inferred from homology"/>
<dbReference type="GeneID" id="108665571"/>
<evidence type="ECO:0000256" key="4">
    <source>
        <dbReference type="SAM" id="MobiDB-lite"/>
    </source>
</evidence>
<dbReference type="InterPro" id="IPR043129">
    <property type="entry name" value="ATPase_NBD"/>
</dbReference>
<feature type="compositionally biased region" description="Low complexity" evidence="4">
    <location>
        <begin position="749"/>
        <end position="760"/>
    </location>
</feature>
<organism evidence="5 6">
    <name type="scientific">Hyalella azteca</name>
    <name type="common">Amphipod</name>
    <dbReference type="NCBI Taxonomy" id="294128"/>
    <lineage>
        <taxon>Eukaryota</taxon>
        <taxon>Metazoa</taxon>
        <taxon>Ecdysozoa</taxon>
        <taxon>Arthropoda</taxon>
        <taxon>Crustacea</taxon>
        <taxon>Multicrustacea</taxon>
        <taxon>Malacostraca</taxon>
        <taxon>Eumalacostraca</taxon>
        <taxon>Peracarida</taxon>
        <taxon>Amphipoda</taxon>
        <taxon>Senticaudata</taxon>
        <taxon>Talitrida</taxon>
        <taxon>Talitroidea</taxon>
        <taxon>Hyalellidae</taxon>
        <taxon>Hyalella</taxon>
    </lineage>
</organism>
<dbReference type="RefSeq" id="XP_047739178.1">
    <property type="nucleotide sequence ID" value="XM_047883222.1"/>
</dbReference>
<dbReference type="Gene3D" id="3.30.420.40">
    <property type="match status" value="2"/>
</dbReference>
<keyword evidence="5" id="KW-1185">Reference proteome</keyword>
<evidence type="ECO:0000256" key="3">
    <source>
        <dbReference type="ARBA" id="ARBA00022840"/>
    </source>
</evidence>
<name>A0A979FRB6_HYAAZ</name>